<dbReference type="EMBL" id="ACPB03004527">
    <property type="status" value="NOT_ANNOTATED_CDS"/>
    <property type="molecule type" value="Genomic_DNA"/>
</dbReference>
<organism evidence="1 2">
    <name type="scientific">Rhodnius prolixus</name>
    <name type="common">Triatomid bug</name>
    <dbReference type="NCBI Taxonomy" id="13249"/>
    <lineage>
        <taxon>Eukaryota</taxon>
        <taxon>Metazoa</taxon>
        <taxon>Ecdysozoa</taxon>
        <taxon>Arthropoda</taxon>
        <taxon>Hexapoda</taxon>
        <taxon>Insecta</taxon>
        <taxon>Pterygota</taxon>
        <taxon>Neoptera</taxon>
        <taxon>Paraneoptera</taxon>
        <taxon>Hemiptera</taxon>
        <taxon>Heteroptera</taxon>
        <taxon>Panheteroptera</taxon>
        <taxon>Cimicomorpha</taxon>
        <taxon>Reduviidae</taxon>
        <taxon>Triatominae</taxon>
        <taxon>Rhodnius</taxon>
    </lineage>
</organism>
<protein>
    <submittedName>
        <fullName evidence="1">Uncharacterized protein</fullName>
    </submittedName>
</protein>
<dbReference type="InParanoid" id="T1HZP1"/>
<proteinExistence type="predicted"/>
<reference evidence="1" key="1">
    <citation type="submission" date="2015-05" db="UniProtKB">
        <authorList>
            <consortium name="EnsemblMetazoa"/>
        </authorList>
    </citation>
    <scope>IDENTIFICATION</scope>
</reference>
<dbReference type="AlphaFoldDB" id="T1HZP1"/>
<keyword evidence="2" id="KW-1185">Reference proteome</keyword>
<dbReference type="Proteomes" id="UP000015103">
    <property type="component" value="Unassembled WGS sequence"/>
</dbReference>
<accession>T1HZP1</accession>
<dbReference type="HOGENOM" id="CLU_685721_0_0_1"/>
<dbReference type="EnsemblMetazoa" id="RPRC009511-RA">
    <property type="protein sequence ID" value="RPRC009511-PA"/>
    <property type="gene ID" value="RPRC009511"/>
</dbReference>
<evidence type="ECO:0000313" key="2">
    <source>
        <dbReference type="Proteomes" id="UP000015103"/>
    </source>
</evidence>
<dbReference type="VEuPathDB" id="VectorBase:RPRC009511"/>
<evidence type="ECO:0000313" key="1">
    <source>
        <dbReference type="EnsemblMetazoa" id="RPRC009511-PA"/>
    </source>
</evidence>
<name>T1HZP1_RHOPR</name>
<sequence>MAYTPYYPQYYRYPQEQQPQFMFSSGYSNYLYAPPTQILRAAPYPQTLPSRTYFYANPFQSYPNYGCYPENIGDQSLSFMSAKLQYQGKQLQRHLPPPNIVLQSKTSKDVKPVHDVSPVNKEKPHSTWWKVYLNKEERERPIEHSNTSGSNIGLQQVMTRIHSNKYELSAVYDGDTTKDSRKVDKLPQTMASVPSKNSIRVIKKEDDNIISNQQTSEELFPIINATSKTLNNFTEDIKKQLSVELDKQLIKNDNQENQAVLVGEKKNQEMLNNHCREILSKFVLNETSNEYNAGIGIIDYNDLGNDLNKTMQFILREIHSIDAASNYLSLKLTPRQKQDVAALIIDELNKLHIPGDKWGRICTLVVNALNQNFKEFFEKKKFHKESSCNNSWLWLLETANNF</sequence>